<evidence type="ECO:0008006" key="3">
    <source>
        <dbReference type="Google" id="ProtNLM"/>
    </source>
</evidence>
<gene>
    <name evidence="1" type="ORF">AB2B41_09790</name>
</gene>
<evidence type="ECO:0000313" key="1">
    <source>
        <dbReference type="EMBL" id="MEW9919896.1"/>
    </source>
</evidence>
<organism evidence="1 2">
    <name type="scientific">Sulfitobacter sediminis</name>
    <dbReference type="NCBI Taxonomy" id="3234186"/>
    <lineage>
        <taxon>Bacteria</taxon>
        <taxon>Pseudomonadati</taxon>
        <taxon>Pseudomonadota</taxon>
        <taxon>Alphaproteobacteria</taxon>
        <taxon>Rhodobacterales</taxon>
        <taxon>Roseobacteraceae</taxon>
        <taxon>Sulfitobacter</taxon>
    </lineage>
</organism>
<proteinExistence type="predicted"/>
<accession>A0ABV3RLN6</accession>
<reference evidence="1 2" key="1">
    <citation type="submission" date="2024-07" db="EMBL/GenBank/DDBJ databases">
        <title>Marimonas sp.nov., isolated from tidal-flat sediment.</title>
        <authorList>
            <person name="Jayan J.N."/>
            <person name="Lee S.S."/>
        </authorList>
    </citation>
    <scope>NUCLEOTIDE SEQUENCE [LARGE SCALE GENOMIC DNA]</scope>
    <source>
        <strain evidence="1 2">MJW-29</strain>
    </source>
</reference>
<evidence type="ECO:0000313" key="2">
    <source>
        <dbReference type="Proteomes" id="UP001556098"/>
    </source>
</evidence>
<dbReference type="EMBL" id="JBFNXX010000006">
    <property type="protein sequence ID" value="MEW9919896.1"/>
    <property type="molecule type" value="Genomic_DNA"/>
</dbReference>
<comment type="caution">
    <text evidence="1">The sequence shown here is derived from an EMBL/GenBank/DDBJ whole genome shotgun (WGS) entry which is preliminary data.</text>
</comment>
<dbReference type="Proteomes" id="UP001556098">
    <property type="component" value="Unassembled WGS sequence"/>
</dbReference>
<dbReference type="RefSeq" id="WP_367877598.1">
    <property type="nucleotide sequence ID" value="NZ_JBFNXX010000006.1"/>
</dbReference>
<name>A0ABV3RLN6_9RHOB</name>
<protein>
    <recommendedName>
        <fullName evidence="3">Glycosyltransferase</fullName>
    </recommendedName>
</protein>
<keyword evidence="2" id="KW-1185">Reference proteome</keyword>
<sequence>MPTVQSFYRNNIPARLVDAQARVFDHFGIALNQCLDNSLSHATWLERTLAKASDEDVVVIADIDAFPLSREAFDRMVGQARKGALVGLSQVANHKDPNRIYAGPMFMALPGNLYEDFGEPRLDRTDTRDVAQVLTDLANERDIPVALIPPRFAIQPKWALADQGVFGVGTFYGEMEFFHLFQSRKQSSVDLFCAVAEGTIAGRHDFQRYLEVMAPRKKRFGLF</sequence>